<dbReference type="InterPro" id="IPR050712">
    <property type="entry name" value="NAD(P)H-dep_reductase"/>
</dbReference>
<dbReference type="Pfam" id="PF03358">
    <property type="entry name" value="FMN_red"/>
    <property type="match status" value="1"/>
</dbReference>
<dbReference type="InterPro" id="IPR005025">
    <property type="entry name" value="FMN_Rdtase-like_dom"/>
</dbReference>
<comment type="caution">
    <text evidence="2">The sequence shown here is derived from an EMBL/GenBank/DDBJ whole genome shotgun (WGS) entry which is preliminary data.</text>
</comment>
<dbReference type="Proteomes" id="UP000077519">
    <property type="component" value="Unassembled WGS sequence"/>
</dbReference>
<evidence type="ECO:0000313" key="3">
    <source>
        <dbReference type="Proteomes" id="UP000077519"/>
    </source>
</evidence>
<gene>
    <name evidence="2" type="ORF">A3K89_14095</name>
</gene>
<accession>A0A177Y683</accession>
<dbReference type="PANTHER" id="PTHR30543">
    <property type="entry name" value="CHROMATE REDUCTASE"/>
    <property type="match status" value="1"/>
</dbReference>
<organism evidence="2 3">
    <name type="scientific">Rhodococcoides kyotonense</name>
    <dbReference type="NCBI Taxonomy" id="398843"/>
    <lineage>
        <taxon>Bacteria</taxon>
        <taxon>Bacillati</taxon>
        <taxon>Actinomycetota</taxon>
        <taxon>Actinomycetes</taxon>
        <taxon>Mycobacteriales</taxon>
        <taxon>Nocardiaceae</taxon>
        <taxon>Rhodococcoides</taxon>
    </lineage>
</organism>
<dbReference type="EMBL" id="LVHI01000041">
    <property type="protein sequence ID" value="OAK51006.1"/>
    <property type="molecule type" value="Genomic_DNA"/>
</dbReference>
<dbReference type="Gene3D" id="3.40.50.360">
    <property type="match status" value="1"/>
</dbReference>
<dbReference type="GO" id="GO:0016491">
    <property type="term" value="F:oxidoreductase activity"/>
    <property type="evidence" value="ECO:0007669"/>
    <property type="project" value="InterPro"/>
</dbReference>
<protein>
    <submittedName>
        <fullName evidence="2">NADPH-dependent FMN reductase</fullName>
    </submittedName>
</protein>
<dbReference type="GO" id="GO:0010181">
    <property type="term" value="F:FMN binding"/>
    <property type="evidence" value="ECO:0007669"/>
    <property type="project" value="TreeGrafter"/>
</dbReference>
<evidence type="ECO:0000259" key="1">
    <source>
        <dbReference type="Pfam" id="PF03358"/>
    </source>
</evidence>
<dbReference type="InterPro" id="IPR029039">
    <property type="entry name" value="Flavoprotein-like_sf"/>
</dbReference>
<dbReference type="AlphaFoldDB" id="A0A177Y683"/>
<dbReference type="SUPFAM" id="SSF52218">
    <property type="entry name" value="Flavoproteins"/>
    <property type="match status" value="1"/>
</dbReference>
<name>A0A177Y683_9NOCA</name>
<dbReference type="PANTHER" id="PTHR30543:SF21">
    <property type="entry name" value="NAD(P)H-DEPENDENT FMN REDUCTASE LOT6"/>
    <property type="match status" value="1"/>
</dbReference>
<keyword evidence="3" id="KW-1185">Reference proteome</keyword>
<proteinExistence type="predicted"/>
<sequence length="191" mass="20623">MGVVTNEDPVKLAVIVASVRPERVGPVVADWFLGRVAETPGFAATTLDLRDFDLPVDLRSSAAGEKFAAAIDAADAFVVVTPEYNHGYPASLKTALDSVKYEWRGKPIGFVSYGGMAGGLRATEQLRQVVAELHMVSVRTSVGFHRVKKAFDAHGRTTDAVALDASATMLEQVRWWATAARAIRVEHPYPG</sequence>
<dbReference type="GO" id="GO:0005829">
    <property type="term" value="C:cytosol"/>
    <property type="evidence" value="ECO:0007669"/>
    <property type="project" value="TreeGrafter"/>
</dbReference>
<feature type="domain" description="NADPH-dependent FMN reductase-like" evidence="1">
    <location>
        <begin position="11"/>
        <end position="145"/>
    </location>
</feature>
<evidence type="ECO:0000313" key="2">
    <source>
        <dbReference type="EMBL" id="OAK51006.1"/>
    </source>
</evidence>
<reference evidence="2 3" key="1">
    <citation type="submission" date="2016-03" db="EMBL/GenBank/DDBJ databases">
        <title>Genome sequence of Rhodococcus kyotonensis KB10.</title>
        <authorList>
            <person name="Jeong H."/>
            <person name="Hong C.E."/>
            <person name="Jo S.H."/>
            <person name="Park J.M."/>
        </authorList>
    </citation>
    <scope>NUCLEOTIDE SEQUENCE [LARGE SCALE GENOMIC DNA]</scope>
    <source>
        <strain evidence="2 3">KB10</strain>
    </source>
</reference>